<keyword evidence="12" id="KW-1185">Reference proteome</keyword>
<dbReference type="PANTHER" id="PTHR22601">
    <property type="entry name" value="ISP4 LIKE PROTEIN"/>
    <property type="match status" value="1"/>
</dbReference>
<accession>A0A0D1DUN2</accession>
<feature type="transmembrane region" description="Helical" evidence="10">
    <location>
        <begin position="494"/>
        <end position="515"/>
    </location>
</feature>
<feature type="transmembrane region" description="Helical" evidence="10">
    <location>
        <begin position="599"/>
        <end position="621"/>
    </location>
</feature>
<dbReference type="VEuPathDB" id="FungiDB:UMAG_11057"/>
<evidence type="ECO:0000256" key="3">
    <source>
        <dbReference type="ARBA" id="ARBA00022448"/>
    </source>
</evidence>
<evidence type="ECO:0000313" key="11">
    <source>
        <dbReference type="EMBL" id="KIS67984.1"/>
    </source>
</evidence>
<evidence type="ECO:0000256" key="8">
    <source>
        <dbReference type="ARBA" id="ARBA00023136"/>
    </source>
</evidence>
<dbReference type="GO" id="GO:0035673">
    <property type="term" value="F:oligopeptide transmembrane transporter activity"/>
    <property type="evidence" value="ECO:0000318"/>
    <property type="project" value="GO_Central"/>
</dbReference>
<feature type="transmembrane region" description="Helical" evidence="10">
    <location>
        <begin position="671"/>
        <end position="690"/>
    </location>
</feature>
<dbReference type="NCBIfam" id="TIGR00728">
    <property type="entry name" value="OPT_sfam"/>
    <property type="match status" value="1"/>
</dbReference>
<feature type="transmembrane region" description="Helical" evidence="10">
    <location>
        <begin position="188"/>
        <end position="208"/>
    </location>
</feature>
<evidence type="ECO:0000256" key="1">
    <source>
        <dbReference type="ARBA" id="ARBA00004141"/>
    </source>
</evidence>
<dbReference type="EMBL" id="CM003150">
    <property type="protein sequence ID" value="KIS67984.1"/>
    <property type="molecule type" value="Genomic_DNA"/>
</dbReference>
<dbReference type="Proteomes" id="UP000000561">
    <property type="component" value="Chromosome 11"/>
</dbReference>
<feature type="transmembrane region" description="Helical" evidence="10">
    <location>
        <begin position="748"/>
        <end position="772"/>
    </location>
</feature>
<proteinExistence type="inferred from homology"/>
<dbReference type="InParanoid" id="A0A0D1DUN2"/>
<keyword evidence="8 10" id="KW-0472">Membrane</keyword>
<dbReference type="InterPro" id="IPR004648">
    <property type="entry name" value="Oligpept_transpt"/>
</dbReference>
<dbReference type="OrthoDB" id="9986677at2759"/>
<feature type="transmembrane region" description="Helical" evidence="10">
    <location>
        <begin position="521"/>
        <end position="547"/>
    </location>
</feature>
<evidence type="ECO:0000256" key="5">
    <source>
        <dbReference type="ARBA" id="ARBA00022856"/>
    </source>
</evidence>
<dbReference type="GO" id="GO:0015031">
    <property type="term" value="P:protein transport"/>
    <property type="evidence" value="ECO:0007669"/>
    <property type="project" value="UniProtKB-KW"/>
</dbReference>
<gene>
    <name evidence="11" type="primary">opt2</name>
    <name evidence="11" type="ORF">UMAG_11057</name>
</gene>
<sequence>MDPIDLKPKTADSDTSSDKLKQDLTEKDDIQVSNVGYVLKSNRADVEYAGETPLLEEDKVVHNAADIVTQVISLEDDASLNPWTFRMWFLGLGLAIFGATLQEIFYFKPQVIYVSLVFLTVIAYAIGEFMAAVIPKHGFIGRWLNPHPFNLKEHAAITLMASAGTQSALATEALAAQQLFYGGYPSKAAGIFLVLSSQLLGMTVAGLLRNVLVRPVKLLWPGNLPMTSLLESFHGSKGVDAKLIVKKRMKVFWLVAGTLFVWELFPEYIFPVLEGVSVFCLSRQNDLVFTNLFGGASGNEGLGFLSICFDWNYIAGLGSPMWVPLETMFNNLVGYIGCIVLFIGLYYGNIFRAQDFPFLSQELFDGTSNGTNAFIYNQTSIMTPEFLIDQEALKAQGTPWITATYLGYLITSNIGLTACFTHMMLWNYDDIKAGWSWAYPSELKKLFANPHWYKFWRASTEEEEAEWAQKMMADERCDPHYKVMMKNGYKEAPMWWWGASLLVSWAVGLICLYVMKSTLPWWGFILSTLFTFVFMLFFGAQAGITGFGFNLQPICQMLAGYLFPGRPLANLYFTCYTYNTMSMGLMLAKDLKLGQYVHLAPMCTFTVQIVGCLVGAMMNWVMMSEIVENQATILKSVLGTNIWSGQNIQQFNTLAIAWSIAKDMFSIGAKYQWVTIAYLIGFFVPLPMYLGNKIWPHRAWSYFNFSIIAWYMGWLFVGINASITSYFIIGFFAQFYLRKYRPGWFNKYNYIVSAALDGGTQTMVFILTFAVFGGSGKARPFPTWAGNPDAKLHNLDYCAISPIAVE</sequence>
<comment type="similarity">
    <text evidence="2">Belongs to the oligopeptide OPT transporter family.</text>
</comment>
<evidence type="ECO:0000313" key="12">
    <source>
        <dbReference type="Proteomes" id="UP000000561"/>
    </source>
</evidence>
<dbReference type="InterPro" id="IPR004813">
    <property type="entry name" value="OPT"/>
</dbReference>
<feature type="transmembrane region" description="Helical" evidence="10">
    <location>
        <begin position="111"/>
        <end position="134"/>
    </location>
</feature>
<name>A0A0D1DUN2_MYCMD</name>
<organism evidence="11 12">
    <name type="scientific">Mycosarcoma maydis</name>
    <name type="common">Corn smut fungus</name>
    <name type="synonym">Ustilago maydis</name>
    <dbReference type="NCBI Taxonomy" id="5270"/>
    <lineage>
        <taxon>Eukaryota</taxon>
        <taxon>Fungi</taxon>
        <taxon>Dikarya</taxon>
        <taxon>Basidiomycota</taxon>
        <taxon>Ustilaginomycotina</taxon>
        <taxon>Ustilaginomycetes</taxon>
        <taxon>Ustilaginales</taxon>
        <taxon>Ustilaginaceae</taxon>
        <taxon>Mycosarcoma</taxon>
    </lineage>
</organism>
<dbReference type="Pfam" id="PF03169">
    <property type="entry name" value="OPT"/>
    <property type="match status" value="1"/>
</dbReference>
<feature type="region of interest" description="Disordered" evidence="9">
    <location>
        <begin position="1"/>
        <end position="25"/>
    </location>
</feature>
<dbReference type="KEGG" id="uma:UMAG_11057"/>
<keyword evidence="7 10" id="KW-1133">Transmembrane helix</keyword>
<feature type="transmembrane region" description="Helical" evidence="10">
    <location>
        <begin position="328"/>
        <end position="348"/>
    </location>
</feature>
<evidence type="ECO:0000256" key="6">
    <source>
        <dbReference type="ARBA" id="ARBA00022927"/>
    </source>
</evidence>
<dbReference type="RefSeq" id="XP_011390539.1">
    <property type="nucleotide sequence ID" value="XM_011392237.1"/>
</dbReference>
<keyword evidence="3" id="KW-0813">Transport</keyword>
<keyword evidence="5" id="KW-0571">Peptide transport</keyword>
<keyword evidence="6" id="KW-0653">Protein transport</keyword>
<feature type="transmembrane region" description="Helical" evidence="10">
    <location>
        <begin position="251"/>
        <end position="269"/>
    </location>
</feature>
<evidence type="ECO:0000256" key="10">
    <source>
        <dbReference type="SAM" id="Phobius"/>
    </source>
</evidence>
<feature type="transmembrane region" description="Helical" evidence="10">
    <location>
        <begin position="87"/>
        <end position="105"/>
    </location>
</feature>
<dbReference type="GeneID" id="23566987"/>
<evidence type="ECO:0000256" key="7">
    <source>
        <dbReference type="ARBA" id="ARBA00022989"/>
    </source>
</evidence>
<feature type="transmembrane region" description="Helical" evidence="10">
    <location>
        <begin position="710"/>
        <end position="736"/>
    </location>
</feature>
<dbReference type="GO" id="GO:0005886">
    <property type="term" value="C:plasma membrane"/>
    <property type="evidence" value="ECO:0000318"/>
    <property type="project" value="GO_Central"/>
</dbReference>
<keyword evidence="4 10" id="KW-0812">Transmembrane</keyword>
<evidence type="ECO:0000256" key="4">
    <source>
        <dbReference type="ARBA" id="ARBA00022692"/>
    </source>
</evidence>
<dbReference type="AlphaFoldDB" id="A0A0D1DUN2"/>
<dbReference type="eggNOG" id="KOG2262">
    <property type="taxonomic scope" value="Eukaryota"/>
</dbReference>
<dbReference type="STRING" id="237631.A0A0D1DUN2"/>
<reference evidence="11 12" key="1">
    <citation type="journal article" date="2006" name="Nature">
        <title>Insights from the genome of the biotrophic fungal plant pathogen Ustilago maydis.</title>
        <authorList>
            <person name="Kamper J."/>
            <person name="Kahmann R."/>
            <person name="Bolker M."/>
            <person name="Ma L.J."/>
            <person name="Brefort T."/>
            <person name="Saville B.J."/>
            <person name="Banuett F."/>
            <person name="Kronstad J.W."/>
            <person name="Gold S.E."/>
            <person name="Muller O."/>
            <person name="Perlin M.H."/>
            <person name="Wosten H.A."/>
            <person name="de Vries R."/>
            <person name="Ruiz-Herrera J."/>
            <person name="Reynaga-Pena C.G."/>
            <person name="Snetselaar K."/>
            <person name="McCann M."/>
            <person name="Perez-Martin J."/>
            <person name="Feldbrugge M."/>
            <person name="Basse C.W."/>
            <person name="Steinberg G."/>
            <person name="Ibeas J.I."/>
            <person name="Holloman W."/>
            <person name="Guzman P."/>
            <person name="Farman M."/>
            <person name="Stajich J.E."/>
            <person name="Sentandreu R."/>
            <person name="Gonzalez-Prieto J.M."/>
            <person name="Kennell J.C."/>
            <person name="Molina L."/>
            <person name="Schirawski J."/>
            <person name="Mendoza-Mendoza A."/>
            <person name="Greilinger D."/>
            <person name="Munch K."/>
            <person name="Rossel N."/>
            <person name="Scherer M."/>
            <person name="Vranes M."/>
            <person name="Ladendorf O."/>
            <person name="Vincon V."/>
            <person name="Fuchs U."/>
            <person name="Sandrock B."/>
            <person name="Meng S."/>
            <person name="Ho E.C."/>
            <person name="Cahill M.J."/>
            <person name="Boyce K.J."/>
            <person name="Klose J."/>
            <person name="Klosterman S.J."/>
            <person name="Deelstra H.J."/>
            <person name="Ortiz-Castellanos L."/>
            <person name="Li W."/>
            <person name="Sanchez-Alonso P."/>
            <person name="Schreier P.H."/>
            <person name="Hauser-Hahn I."/>
            <person name="Vaupel M."/>
            <person name="Koopmann E."/>
            <person name="Friedrich G."/>
            <person name="Voss H."/>
            <person name="Schluter T."/>
            <person name="Margolis J."/>
            <person name="Platt D."/>
            <person name="Swimmer C."/>
            <person name="Gnirke A."/>
            <person name="Chen F."/>
            <person name="Vysotskaia V."/>
            <person name="Mannhaupt G."/>
            <person name="Guldener U."/>
            <person name="Munsterkotter M."/>
            <person name="Haase D."/>
            <person name="Oesterheld M."/>
            <person name="Mewes H.W."/>
            <person name="Mauceli E.W."/>
            <person name="DeCaprio D."/>
            <person name="Wade C.M."/>
            <person name="Butler J."/>
            <person name="Young S."/>
            <person name="Jaffe D.B."/>
            <person name="Calvo S."/>
            <person name="Nusbaum C."/>
            <person name="Galagan J."/>
            <person name="Birren B.W."/>
        </authorList>
    </citation>
    <scope>NUCLEOTIDE SEQUENCE [LARGE SCALE GENOMIC DNA]</scope>
    <source>
        <strain evidence="12">DSM 14603 / FGSC 9021 / UM521</strain>
    </source>
</reference>
<comment type="subcellular location">
    <subcellularLocation>
        <location evidence="1">Membrane</location>
        <topology evidence="1">Multi-pass membrane protein</topology>
    </subcellularLocation>
</comment>
<evidence type="ECO:0000256" key="2">
    <source>
        <dbReference type="ARBA" id="ARBA00008807"/>
    </source>
</evidence>
<protein>
    <submittedName>
        <fullName evidence="11">Oligopeptide transporter 2</fullName>
    </submittedName>
</protein>
<evidence type="ECO:0000256" key="9">
    <source>
        <dbReference type="SAM" id="MobiDB-lite"/>
    </source>
</evidence>